<dbReference type="InterPro" id="IPR017941">
    <property type="entry name" value="Rieske_2Fe-2S"/>
</dbReference>
<dbReference type="InterPro" id="IPR015881">
    <property type="entry name" value="ARHD_Rieske_2Fe_2S"/>
</dbReference>
<keyword evidence="8" id="KW-1185">Reference proteome</keyword>
<reference evidence="7 8" key="1">
    <citation type="submission" date="2021-07" db="EMBL/GenBank/DDBJ databases">
        <title>Paraburkholderia edwinii protects Aspergillus sp. from phenazines by acting as a toxin sponge.</title>
        <authorList>
            <person name="Dahlstrom K.M."/>
            <person name="Newman D.K."/>
        </authorList>
    </citation>
    <scope>NUCLEOTIDE SEQUENCE [LARGE SCALE GENOMIC DNA]</scope>
    <source>
        <strain evidence="7 8">Pe01</strain>
    </source>
</reference>
<dbReference type="InterPro" id="IPR036922">
    <property type="entry name" value="Rieske_2Fe-2S_sf"/>
</dbReference>
<gene>
    <name evidence="7" type="ORF">KZJ38_27580</name>
</gene>
<dbReference type="PANTHER" id="PTHR21266:SF60">
    <property type="entry name" value="3-KETOSTEROID-9-ALPHA-MONOOXYGENASE, OXYGENASE COMPONENT"/>
    <property type="match status" value="1"/>
</dbReference>
<dbReference type="RefSeq" id="WP_219803136.1">
    <property type="nucleotide sequence ID" value="NZ_CP080096.1"/>
</dbReference>
<keyword evidence="2" id="KW-0479">Metal-binding</keyword>
<evidence type="ECO:0000259" key="6">
    <source>
        <dbReference type="PROSITE" id="PS51296"/>
    </source>
</evidence>
<dbReference type="SUPFAM" id="SSF50022">
    <property type="entry name" value="ISP domain"/>
    <property type="match status" value="1"/>
</dbReference>
<dbReference type="Pfam" id="PF00355">
    <property type="entry name" value="Rieske"/>
    <property type="match status" value="1"/>
</dbReference>
<dbReference type="Gene3D" id="2.102.10.10">
    <property type="entry name" value="Rieske [2Fe-2S] iron-sulphur domain"/>
    <property type="match status" value="1"/>
</dbReference>
<accession>A0ABX8UWY0</accession>
<dbReference type="PROSITE" id="PS00570">
    <property type="entry name" value="RING_HYDROXYL_ALPHA"/>
    <property type="match status" value="1"/>
</dbReference>
<evidence type="ECO:0000313" key="8">
    <source>
        <dbReference type="Proteomes" id="UP000826462"/>
    </source>
</evidence>
<keyword evidence="5" id="KW-0411">Iron-sulfur</keyword>
<evidence type="ECO:0000256" key="5">
    <source>
        <dbReference type="ARBA" id="ARBA00023014"/>
    </source>
</evidence>
<evidence type="ECO:0000313" key="7">
    <source>
        <dbReference type="EMBL" id="QYD73391.1"/>
    </source>
</evidence>
<keyword evidence="3" id="KW-0560">Oxidoreductase</keyword>
<protein>
    <submittedName>
        <fullName evidence="7">Rieske (2Fe-2S) protein</fullName>
    </submittedName>
</protein>
<evidence type="ECO:0000256" key="2">
    <source>
        <dbReference type="ARBA" id="ARBA00022723"/>
    </source>
</evidence>
<dbReference type="EMBL" id="CP080096">
    <property type="protein sequence ID" value="QYD73391.1"/>
    <property type="molecule type" value="Genomic_DNA"/>
</dbReference>
<evidence type="ECO:0000256" key="4">
    <source>
        <dbReference type="ARBA" id="ARBA00023004"/>
    </source>
</evidence>
<evidence type="ECO:0000256" key="1">
    <source>
        <dbReference type="ARBA" id="ARBA00022714"/>
    </source>
</evidence>
<dbReference type="CDD" id="cd03469">
    <property type="entry name" value="Rieske_RO_Alpha_N"/>
    <property type="match status" value="1"/>
</dbReference>
<organism evidence="7 8">
    <name type="scientific">Paraburkholderia edwinii</name>
    <dbReference type="NCBI Taxonomy" id="2861782"/>
    <lineage>
        <taxon>Bacteria</taxon>
        <taxon>Pseudomonadati</taxon>
        <taxon>Pseudomonadota</taxon>
        <taxon>Betaproteobacteria</taxon>
        <taxon>Burkholderiales</taxon>
        <taxon>Burkholderiaceae</taxon>
        <taxon>Paraburkholderia</taxon>
    </lineage>
</organism>
<dbReference type="Proteomes" id="UP000826462">
    <property type="component" value="Chromosome 2"/>
</dbReference>
<feature type="domain" description="Rieske" evidence="6">
    <location>
        <begin position="15"/>
        <end position="119"/>
    </location>
</feature>
<sequence>MTDIEPDCIDAQIHWYPVAASREVGEGRIMQSFLDGQELALWRSADGEAHAWENRCPHRGTRFSLGWVAADTLSCAYHGWRFGKDGACTYIPAKPNLSPPRSACAKTYAVREAGGLIWATLGDASWRGIGDVQMPNAFCRGFVVYRSPHATRSFLLDHFAAARAGGAVMEQRDESGTRRVLFLQPMSGERTVIYLWIDTEDEADSGARVEAMLRAARAFRELRTQLEASAHDAPAGSRR</sequence>
<dbReference type="PROSITE" id="PS51296">
    <property type="entry name" value="RIESKE"/>
    <property type="match status" value="1"/>
</dbReference>
<dbReference type="PANTHER" id="PTHR21266">
    <property type="entry name" value="IRON-SULFUR DOMAIN CONTAINING PROTEIN"/>
    <property type="match status" value="1"/>
</dbReference>
<proteinExistence type="predicted"/>
<evidence type="ECO:0000256" key="3">
    <source>
        <dbReference type="ARBA" id="ARBA00023002"/>
    </source>
</evidence>
<name>A0ABX8UWY0_9BURK</name>
<keyword evidence="1" id="KW-0001">2Fe-2S</keyword>
<dbReference type="InterPro" id="IPR050584">
    <property type="entry name" value="Cholesterol_7-desaturase"/>
</dbReference>
<keyword evidence="4" id="KW-0408">Iron</keyword>